<sequence>MVAHIFYRMKTIDWVCYIGILHLSFIEFTPKSIAAIWQFFIFVSYIDCERIDHFIICIIPQNTSCTGMVFIIACYDIARIGTSKHTGVFTPASYTIYRCDGISRVEVAGRRLYGAIYASFYKFRIIYIIGIPLYD</sequence>
<dbReference type="RefSeq" id="YP_009051854.1">
    <property type="nucleotide sequence ID" value="NC_024692.1"/>
</dbReference>
<dbReference type="Proteomes" id="UP000203413">
    <property type="component" value="Segment"/>
</dbReference>
<organism evidence="2 3">
    <name type="scientific">Penaeus monodon nudivirus</name>
    <dbReference type="NCBI Taxonomy" id="1529056"/>
    <lineage>
        <taxon>Viruses</taxon>
        <taxon>Viruses incertae sedis</taxon>
        <taxon>Naldaviricetes</taxon>
        <taxon>Lefavirales</taxon>
        <taxon>Nudiviridae</taxon>
        <taxon>Gammanudivirus</taxon>
        <taxon>Gammanudivirus pemonodonis</taxon>
    </lineage>
</organism>
<keyword evidence="1" id="KW-0472">Membrane</keyword>
<keyword evidence="3" id="KW-1185">Reference proteome</keyword>
<keyword evidence="1" id="KW-0812">Transmembrane</keyword>
<evidence type="ECO:0000313" key="2">
    <source>
        <dbReference type="EMBL" id="AII15804.1"/>
    </source>
</evidence>
<proteinExistence type="predicted"/>
<reference evidence="2 3" key="1">
    <citation type="journal article" date="2014" name="BMC Genomics">
        <title>The genome and occlusion bodies of marine Penaeus monodon nudivirus (PmNV, also known as MBV and PemoNPV) suggest that it should be assigned to a new nudivirus genus that is distinct from the terrestrial nudiviruses.</title>
        <authorList>
            <person name="Yang Y.T."/>
            <person name="Lee D.Y."/>
            <person name="Wang Y."/>
            <person name="Hu J.M."/>
            <person name="Li W.H."/>
            <person name="Leu J.H."/>
            <person name="Chang G.D."/>
            <person name="Ke H.M."/>
            <person name="Kang S.T."/>
            <person name="Lin S.S."/>
            <person name="Kou G.H."/>
            <person name="Lo C.F."/>
        </authorList>
    </citation>
    <scope>NUCLEOTIDE SEQUENCE [LARGE SCALE GENOMIC DNA]</scope>
    <source>
        <strain evidence="2">Indonesia</strain>
    </source>
</reference>
<dbReference type="EMBL" id="KJ184318">
    <property type="protein sequence ID" value="AII15804.1"/>
    <property type="molecule type" value="Genomic_DNA"/>
</dbReference>
<accession>A0A076FEJ4</accession>
<dbReference type="GeneID" id="20098322"/>
<evidence type="ECO:0000256" key="1">
    <source>
        <dbReference type="SAM" id="Phobius"/>
    </source>
</evidence>
<dbReference type="KEGG" id="vg:20098322"/>
<gene>
    <name evidence="2" type="ORF">PmNV_016</name>
</gene>
<protein>
    <submittedName>
        <fullName evidence="2">Uncharacterized protein</fullName>
    </submittedName>
</protein>
<feature type="transmembrane region" description="Helical" evidence="1">
    <location>
        <begin position="112"/>
        <end position="134"/>
    </location>
</feature>
<name>A0A076FEJ4_9VIRU</name>
<keyword evidence="1" id="KW-1133">Transmembrane helix</keyword>
<evidence type="ECO:0000313" key="3">
    <source>
        <dbReference type="Proteomes" id="UP000203413"/>
    </source>
</evidence>